<dbReference type="CDD" id="cd22157">
    <property type="entry name" value="F-box_AtFBW1-like"/>
    <property type="match status" value="1"/>
</dbReference>
<feature type="domain" description="F-box" evidence="1">
    <location>
        <begin position="1"/>
        <end position="48"/>
    </location>
</feature>
<dbReference type="InterPro" id="IPR011043">
    <property type="entry name" value="Gal_Oxase/kelch_b-propeller"/>
</dbReference>
<dbReference type="InterPro" id="IPR036047">
    <property type="entry name" value="F-box-like_dom_sf"/>
</dbReference>
<evidence type="ECO:0000313" key="2">
    <source>
        <dbReference type="EMBL" id="PSS15768.1"/>
    </source>
</evidence>
<dbReference type="Gramene" id="PSS15768">
    <property type="protein sequence ID" value="PSS15768"/>
    <property type="gene ID" value="CEY00_Acc13260"/>
</dbReference>
<dbReference type="EMBL" id="NKQK01000012">
    <property type="protein sequence ID" value="PSS15768.1"/>
    <property type="molecule type" value="Genomic_DNA"/>
</dbReference>
<dbReference type="NCBIfam" id="TIGR01640">
    <property type="entry name" value="F_box_assoc_1"/>
    <property type="match status" value="1"/>
</dbReference>
<dbReference type="InParanoid" id="A0A2R6QVI8"/>
<reference evidence="3" key="2">
    <citation type="journal article" date="2018" name="BMC Genomics">
        <title>A manually annotated Actinidia chinensis var. chinensis (kiwifruit) genome highlights the challenges associated with draft genomes and gene prediction in plants.</title>
        <authorList>
            <person name="Pilkington S.M."/>
            <person name="Crowhurst R."/>
            <person name="Hilario E."/>
            <person name="Nardozza S."/>
            <person name="Fraser L."/>
            <person name="Peng Y."/>
            <person name="Gunaseelan K."/>
            <person name="Simpson R."/>
            <person name="Tahir J."/>
            <person name="Deroles S.C."/>
            <person name="Templeton K."/>
            <person name="Luo Z."/>
            <person name="Davy M."/>
            <person name="Cheng C."/>
            <person name="McNeilage M."/>
            <person name="Scaglione D."/>
            <person name="Liu Y."/>
            <person name="Zhang Q."/>
            <person name="Datson P."/>
            <person name="De Silva N."/>
            <person name="Gardiner S.E."/>
            <person name="Bassett H."/>
            <person name="Chagne D."/>
            <person name="McCallum J."/>
            <person name="Dzierzon H."/>
            <person name="Deng C."/>
            <person name="Wang Y.Y."/>
            <person name="Barron L."/>
            <person name="Manako K."/>
            <person name="Bowen J."/>
            <person name="Foster T.M."/>
            <person name="Erridge Z.A."/>
            <person name="Tiffin H."/>
            <person name="Waite C.N."/>
            <person name="Davies K.M."/>
            <person name="Grierson E.P."/>
            <person name="Laing W.A."/>
            <person name="Kirk R."/>
            <person name="Chen X."/>
            <person name="Wood M."/>
            <person name="Montefiori M."/>
            <person name="Brummell D.A."/>
            <person name="Schwinn K.E."/>
            <person name="Catanach A."/>
            <person name="Fullerton C."/>
            <person name="Li D."/>
            <person name="Meiyalaghan S."/>
            <person name="Nieuwenhuizen N."/>
            <person name="Read N."/>
            <person name="Prakash R."/>
            <person name="Hunter D."/>
            <person name="Zhang H."/>
            <person name="McKenzie M."/>
            <person name="Knabel M."/>
            <person name="Harris A."/>
            <person name="Allan A.C."/>
            <person name="Gleave A."/>
            <person name="Chen A."/>
            <person name="Janssen B.J."/>
            <person name="Plunkett B."/>
            <person name="Ampomah-Dwamena C."/>
            <person name="Voogd C."/>
            <person name="Leif D."/>
            <person name="Lafferty D."/>
            <person name="Souleyre E.J.F."/>
            <person name="Varkonyi-Gasic E."/>
            <person name="Gambi F."/>
            <person name="Hanley J."/>
            <person name="Yao J.L."/>
            <person name="Cheung J."/>
            <person name="David K.M."/>
            <person name="Warren B."/>
            <person name="Marsh K."/>
            <person name="Snowden K.C."/>
            <person name="Lin-Wang K."/>
            <person name="Brian L."/>
            <person name="Martinez-Sanchez M."/>
            <person name="Wang M."/>
            <person name="Ileperuma N."/>
            <person name="Macnee N."/>
            <person name="Campin R."/>
            <person name="McAtee P."/>
            <person name="Drummond R.S.M."/>
            <person name="Espley R.V."/>
            <person name="Ireland H.S."/>
            <person name="Wu R."/>
            <person name="Atkinson R.G."/>
            <person name="Karunairetnam S."/>
            <person name="Bulley S."/>
            <person name="Chunkath S."/>
            <person name="Hanley Z."/>
            <person name="Storey R."/>
            <person name="Thrimawithana A.H."/>
            <person name="Thomson S."/>
            <person name="David C."/>
            <person name="Testolin R."/>
            <person name="Huang H."/>
            <person name="Hellens R.P."/>
            <person name="Schaffer R.J."/>
        </authorList>
    </citation>
    <scope>NUCLEOTIDE SEQUENCE [LARGE SCALE GENOMIC DNA]</scope>
    <source>
        <strain evidence="3">cv. Red5</strain>
    </source>
</reference>
<evidence type="ECO:0000313" key="3">
    <source>
        <dbReference type="Proteomes" id="UP000241394"/>
    </source>
</evidence>
<dbReference type="Gene3D" id="1.20.1280.50">
    <property type="match status" value="1"/>
</dbReference>
<dbReference type="OMA" id="HTRSQWI"/>
<dbReference type="InterPro" id="IPR017451">
    <property type="entry name" value="F-box-assoc_interact_dom"/>
</dbReference>
<sequence>MADANLLPEEIILEILKRLPAKSLLRFRCVCKSWSSLITSPNFIISCINRNNTSQNNTYILLRIYSETHKKEIYTLHCDNPTIDLHTHLDFPFTSFNPYFRIVGSCNGLICLADTLYTHKNDIVLWNPSIRKFLSLPEPSIRYDKAWVFMSVLGFGFDSRKNDYKVVRIAGDGSKIVPPRVEVYELGSGAWRVIDAVVPPYEMHHCWLQTNLNGIVHWLAFNPCQMGGFQSLIVAFDVSDEVFREIMLPPSLGSENLLNLSLTVYGDSLALCHYSQGTQHHRACSIWVMKEYGVATWFEIFTIDLQQGVGLALRFLKNGEVVLATGEGELVSYNPNKQQVKSLGIFGSSHPLILHTGSFYVDTYVESLVLLDRVTGYEPAHLLLAE</sequence>
<dbReference type="OrthoDB" id="5314306at2759"/>
<accession>A0A2R6QVI8</accession>
<dbReference type="InterPro" id="IPR050796">
    <property type="entry name" value="SCF_F-box_component"/>
</dbReference>
<evidence type="ECO:0000259" key="1">
    <source>
        <dbReference type="PROSITE" id="PS50181"/>
    </source>
</evidence>
<dbReference type="PANTHER" id="PTHR31672">
    <property type="entry name" value="BNACNNG10540D PROTEIN"/>
    <property type="match status" value="1"/>
</dbReference>
<dbReference type="SMART" id="SM00256">
    <property type="entry name" value="FBOX"/>
    <property type="match status" value="1"/>
</dbReference>
<dbReference type="STRING" id="1590841.A0A2R6QVI8"/>
<dbReference type="Pfam" id="PF07734">
    <property type="entry name" value="FBA_1"/>
    <property type="match status" value="1"/>
</dbReference>
<keyword evidence="3" id="KW-1185">Reference proteome</keyword>
<dbReference type="Proteomes" id="UP000241394">
    <property type="component" value="Chromosome LG12"/>
</dbReference>
<proteinExistence type="predicted"/>
<dbReference type="PROSITE" id="PS50181">
    <property type="entry name" value="FBOX"/>
    <property type="match status" value="1"/>
</dbReference>
<dbReference type="AlphaFoldDB" id="A0A2R6QVI8"/>
<name>A0A2R6QVI8_ACTCC</name>
<protein>
    <submittedName>
        <fullName evidence="2">F-box/kelch-repeat protein</fullName>
    </submittedName>
</protein>
<dbReference type="PANTHER" id="PTHR31672:SF10">
    <property type="entry name" value="F-BOX DOMAIN-CONTAINING PROTEIN"/>
    <property type="match status" value="1"/>
</dbReference>
<comment type="caution">
    <text evidence="2">The sequence shown here is derived from an EMBL/GenBank/DDBJ whole genome shotgun (WGS) entry which is preliminary data.</text>
</comment>
<gene>
    <name evidence="2" type="ORF">CEY00_Acc13260</name>
</gene>
<organism evidence="2 3">
    <name type="scientific">Actinidia chinensis var. chinensis</name>
    <name type="common">Chinese soft-hair kiwi</name>
    <dbReference type="NCBI Taxonomy" id="1590841"/>
    <lineage>
        <taxon>Eukaryota</taxon>
        <taxon>Viridiplantae</taxon>
        <taxon>Streptophyta</taxon>
        <taxon>Embryophyta</taxon>
        <taxon>Tracheophyta</taxon>
        <taxon>Spermatophyta</taxon>
        <taxon>Magnoliopsida</taxon>
        <taxon>eudicotyledons</taxon>
        <taxon>Gunneridae</taxon>
        <taxon>Pentapetalae</taxon>
        <taxon>asterids</taxon>
        <taxon>Ericales</taxon>
        <taxon>Actinidiaceae</taxon>
        <taxon>Actinidia</taxon>
    </lineage>
</organism>
<dbReference type="SUPFAM" id="SSF50965">
    <property type="entry name" value="Galactose oxidase, central domain"/>
    <property type="match status" value="1"/>
</dbReference>
<dbReference type="InterPro" id="IPR006527">
    <property type="entry name" value="F-box-assoc_dom_typ1"/>
</dbReference>
<dbReference type="Pfam" id="PF00646">
    <property type="entry name" value="F-box"/>
    <property type="match status" value="1"/>
</dbReference>
<dbReference type="InterPro" id="IPR001810">
    <property type="entry name" value="F-box_dom"/>
</dbReference>
<dbReference type="SUPFAM" id="SSF81383">
    <property type="entry name" value="F-box domain"/>
    <property type="match status" value="1"/>
</dbReference>
<reference evidence="2 3" key="1">
    <citation type="submission" date="2017-07" db="EMBL/GenBank/DDBJ databases">
        <title>An improved, manually edited Actinidia chinensis var. chinensis (kiwifruit) genome highlights the challenges associated with draft genomes and gene prediction in plants.</title>
        <authorList>
            <person name="Pilkington S."/>
            <person name="Crowhurst R."/>
            <person name="Hilario E."/>
            <person name="Nardozza S."/>
            <person name="Fraser L."/>
            <person name="Peng Y."/>
            <person name="Gunaseelan K."/>
            <person name="Simpson R."/>
            <person name="Tahir J."/>
            <person name="Deroles S."/>
            <person name="Templeton K."/>
            <person name="Luo Z."/>
            <person name="Davy M."/>
            <person name="Cheng C."/>
            <person name="Mcneilage M."/>
            <person name="Scaglione D."/>
            <person name="Liu Y."/>
            <person name="Zhang Q."/>
            <person name="Datson P."/>
            <person name="De Silva N."/>
            <person name="Gardiner S."/>
            <person name="Bassett H."/>
            <person name="Chagne D."/>
            <person name="Mccallum J."/>
            <person name="Dzierzon H."/>
            <person name="Deng C."/>
            <person name="Wang Y.-Y."/>
            <person name="Barron N."/>
            <person name="Manako K."/>
            <person name="Bowen J."/>
            <person name="Foster T."/>
            <person name="Erridge Z."/>
            <person name="Tiffin H."/>
            <person name="Waite C."/>
            <person name="Davies K."/>
            <person name="Grierson E."/>
            <person name="Laing W."/>
            <person name="Kirk R."/>
            <person name="Chen X."/>
            <person name="Wood M."/>
            <person name="Montefiori M."/>
            <person name="Brummell D."/>
            <person name="Schwinn K."/>
            <person name="Catanach A."/>
            <person name="Fullerton C."/>
            <person name="Li D."/>
            <person name="Meiyalaghan S."/>
            <person name="Nieuwenhuizen N."/>
            <person name="Read N."/>
            <person name="Prakash R."/>
            <person name="Hunter D."/>
            <person name="Zhang H."/>
            <person name="Mckenzie M."/>
            <person name="Knabel M."/>
            <person name="Harris A."/>
            <person name="Allan A."/>
            <person name="Chen A."/>
            <person name="Janssen B."/>
            <person name="Plunkett B."/>
            <person name="Dwamena C."/>
            <person name="Voogd C."/>
            <person name="Leif D."/>
            <person name="Lafferty D."/>
            <person name="Souleyre E."/>
            <person name="Varkonyi-Gasic E."/>
            <person name="Gambi F."/>
            <person name="Hanley J."/>
            <person name="Yao J.-L."/>
            <person name="Cheung J."/>
            <person name="David K."/>
            <person name="Warren B."/>
            <person name="Marsh K."/>
            <person name="Snowden K."/>
            <person name="Lin-Wang K."/>
            <person name="Brian L."/>
            <person name="Martinez-Sanchez M."/>
            <person name="Wang M."/>
            <person name="Ileperuma N."/>
            <person name="Macnee N."/>
            <person name="Campin R."/>
            <person name="Mcatee P."/>
            <person name="Drummond R."/>
            <person name="Espley R."/>
            <person name="Ireland H."/>
            <person name="Wu R."/>
            <person name="Atkinson R."/>
            <person name="Karunairetnam S."/>
            <person name="Bulley S."/>
            <person name="Chunkath S."/>
            <person name="Hanley Z."/>
            <person name="Storey R."/>
            <person name="Thrimawithana A."/>
            <person name="Thomson S."/>
            <person name="David C."/>
            <person name="Testolin R."/>
        </authorList>
    </citation>
    <scope>NUCLEOTIDE SEQUENCE [LARGE SCALE GENOMIC DNA]</scope>
    <source>
        <strain evidence="3">cv. Red5</strain>
        <tissue evidence="2">Young leaf</tissue>
    </source>
</reference>